<feature type="compositionally biased region" description="Basic and acidic residues" evidence="1">
    <location>
        <begin position="360"/>
        <end position="372"/>
    </location>
</feature>
<dbReference type="PROSITE" id="PS00092">
    <property type="entry name" value="N6_MTASE"/>
    <property type="match status" value="1"/>
</dbReference>
<feature type="region of interest" description="Disordered" evidence="1">
    <location>
        <begin position="355"/>
        <end position="394"/>
    </location>
</feature>
<dbReference type="InterPro" id="IPR029063">
    <property type="entry name" value="SAM-dependent_MTases_sf"/>
</dbReference>
<gene>
    <name evidence="3" type="ORF">NSK_004690</name>
</gene>
<feature type="compositionally biased region" description="Gly residues" evidence="1">
    <location>
        <begin position="717"/>
        <end position="729"/>
    </location>
</feature>
<evidence type="ECO:0000256" key="1">
    <source>
        <dbReference type="SAM" id="MobiDB-lite"/>
    </source>
</evidence>
<dbReference type="GO" id="GO:0005739">
    <property type="term" value="C:mitochondrion"/>
    <property type="evidence" value="ECO:0007669"/>
    <property type="project" value="TreeGrafter"/>
</dbReference>
<organism evidence="3 4">
    <name type="scientific">Nannochloropsis salina CCMP1776</name>
    <dbReference type="NCBI Taxonomy" id="1027361"/>
    <lineage>
        <taxon>Eukaryota</taxon>
        <taxon>Sar</taxon>
        <taxon>Stramenopiles</taxon>
        <taxon>Ochrophyta</taxon>
        <taxon>Eustigmatophyceae</taxon>
        <taxon>Eustigmatales</taxon>
        <taxon>Monodopsidaceae</taxon>
        <taxon>Microchloropsis</taxon>
        <taxon>Microchloropsis salina</taxon>
    </lineage>
</organism>
<dbReference type="GO" id="GO:0008168">
    <property type="term" value="F:methyltransferase activity"/>
    <property type="evidence" value="ECO:0007669"/>
    <property type="project" value="InterPro"/>
</dbReference>
<name>A0A4D9D2B1_9STRA</name>
<dbReference type="GO" id="GO:0003676">
    <property type="term" value="F:nucleic acid binding"/>
    <property type="evidence" value="ECO:0007669"/>
    <property type="project" value="InterPro"/>
</dbReference>
<comment type="caution">
    <text evidence="3">The sequence shown here is derived from an EMBL/GenBank/DDBJ whole genome shotgun (WGS) entry which is preliminary data.</text>
</comment>
<dbReference type="PANTHER" id="PTHR18895:SF74">
    <property type="entry name" value="MTRF1L RELEASE FACTOR GLUTAMINE METHYLTRANSFERASE"/>
    <property type="match status" value="1"/>
</dbReference>
<sequence>MIPPPSSGTIAASLAWATSFLLDHNVPDAALSAEYLLLHALHYPPSTPRRVLYERVSVGSEENGESVVPPDSRAAFQSLLYRHGIKREPVQYLVGGWDFHRIHLALAPPVLIPRPETEELVEWVLEEEGGEGGEEGGGGGGPNAPIRFLDVGCGSGAIGLALLWAYRDAWPSRNVTCMALDPHPAAVALAKANAARLGFPPSAYQVVQGALGEDEGEGGKEGGKEGGVVASLLGAGGLKGGSMEGEWETKGPQKFDFIVANPPYIPDADMGRLQPEVKDWEDPGALAGGGDDGTRIIRAILRAAPRLLEPNRSGMKRAKHAASAATRASAPRGSGCDGGRWWGVQGMLAAAASAIGFRGGPRDQTTRDREVTHANPPPPSLSQEQSQQERHYGQQFEHAMSLGPYWYGTEGKEEKLEGPPNLAEEDELTASTSTATPPRAHEYDGSPVSKSAIEEVTGGRMWKAGDRGMGWAQRYPSSTSRRQGLSVSDPGECEGKMEMEVEVLEEDGESMGRGCGALERAGRMAASSSSTSMSTEGWGAAGEGDARLVEGKGKKETESVVGGGREGSENGMGQLPLRTCGPTRCGSGRGGGREGGEGGGGSAENGDEETREGQDTAVPSLESRFLQGMQLQVVDDSAACLRHPEGAREGRGEGGVEGGVEGPIPRGAGRRRSYSYSNLHDRSTSLDRPSVMQCIKAIGFLLEHMMREDAYRERTGGRVGAGGRRGGGSVASSVASSKDYDDGEEMAVMMGEEDVSAEDVGEFLTRIYQLYMTLHAENWRRVLLIAFMIAQKTWDDRALRNKDFPQIWTAVTGWDERESPIILEEINEMERAFLRKLDHQMFIAPSTYASTYFELCSLMPSDAEIRRQLHRMIELAGATVRVTVLRKEGGEGGRERGGGGGGGVGGGGNGGIGCHHYHTAEVLDDGEGRRNPMMFMERLHA</sequence>
<dbReference type="Proteomes" id="UP000355283">
    <property type="component" value="Unassembled WGS sequence"/>
</dbReference>
<dbReference type="PANTHER" id="PTHR18895">
    <property type="entry name" value="HEMK METHYLTRANSFERASE"/>
    <property type="match status" value="1"/>
</dbReference>
<dbReference type="Gene3D" id="1.10.8.10">
    <property type="entry name" value="DNA helicase RuvA subunit, C-terminal domain"/>
    <property type="match status" value="1"/>
</dbReference>
<feature type="compositionally biased region" description="Polar residues" evidence="1">
    <location>
        <begin position="475"/>
        <end position="486"/>
    </location>
</feature>
<feature type="region of interest" description="Disordered" evidence="1">
    <location>
        <begin position="525"/>
        <end position="617"/>
    </location>
</feature>
<dbReference type="EMBL" id="SDOX01000021">
    <property type="protein sequence ID" value="TFJ83585.1"/>
    <property type="molecule type" value="Genomic_DNA"/>
</dbReference>
<dbReference type="AlphaFoldDB" id="A0A4D9D2B1"/>
<evidence type="ECO:0000313" key="4">
    <source>
        <dbReference type="Proteomes" id="UP000355283"/>
    </source>
</evidence>
<feature type="compositionally biased region" description="Low complexity" evidence="1">
    <location>
        <begin position="321"/>
        <end position="330"/>
    </location>
</feature>
<feature type="region of interest" description="Disordered" evidence="1">
    <location>
        <begin position="409"/>
        <end position="492"/>
    </location>
</feature>
<feature type="compositionally biased region" description="Basic and acidic residues" evidence="1">
    <location>
        <begin position="544"/>
        <end position="558"/>
    </location>
</feature>
<protein>
    <recommendedName>
        <fullName evidence="2">Release factor glutamine methyltransferase N-terminal domain-containing protein</fullName>
    </recommendedName>
</protein>
<dbReference type="OrthoDB" id="269872at2759"/>
<feature type="region of interest" description="Disordered" evidence="1">
    <location>
        <begin position="716"/>
        <end position="736"/>
    </location>
</feature>
<feature type="compositionally biased region" description="Basic and acidic residues" evidence="1">
    <location>
        <begin position="645"/>
        <end position="654"/>
    </location>
</feature>
<keyword evidence="4" id="KW-1185">Reference proteome</keyword>
<feature type="region of interest" description="Disordered" evidence="1">
    <location>
        <begin position="645"/>
        <end position="672"/>
    </location>
</feature>
<dbReference type="InterPro" id="IPR040758">
    <property type="entry name" value="PrmC_N"/>
</dbReference>
<feature type="compositionally biased region" description="Low complexity" evidence="1">
    <location>
        <begin position="429"/>
        <end position="438"/>
    </location>
</feature>
<feature type="region of interest" description="Disordered" evidence="1">
    <location>
        <begin position="310"/>
        <end position="335"/>
    </location>
</feature>
<accession>A0A4D9D2B1</accession>
<dbReference type="SUPFAM" id="SSF53335">
    <property type="entry name" value="S-adenosyl-L-methionine-dependent methyltransferases"/>
    <property type="match status" value="1"/>
</dbReference>
<proteinExistence type="predicted"/>
<feature type="domain" description="Release factor glutamine methyltransferase N-terminal" evidence="2">
    <location>
        <begin position="14"/>
        <end position="95"/>
    </location>
</feature>
<reference evidence="3 4" key="1">
    <citation type="submission" date="2019-01" db="EMBL/GenBank/DDBJ databases">
        <title>Nuclear Genome Assembly of the Microalgal Biofuel strain Nannochloropsis salina CCMP1776.</title>
        <authorList>
            <person name="Hovde B."/>
        </authorList>
    </citation>
    <scope>NUCLEOTIDE SEQUENCE [LARGE SCALE GENOMIC DNA]</scope>
    <source>
        <strain evidence="3 4">CCMP1776</strain>
    </source>
</reference>
<feature type="compositionally biased region" description="Low complexity" evidence="1">
    <location>
        <begin position="525"/>
        <end position="535"/>
    </location>
</feature>
<dbReference type="InterPro" id="IPR002052">
    <property type="entry name" value="DNA_methylase_N6_adenine_CS"/>
</dbReference>
<dbReference type="Pfam" id="PF17827">
    <property type="entry name" value="PrmC_N"/>
    <property type="match status" value="1"/>
</dbReference>
<evidence type="ECO:0000259" key="2">
    <source>
        <dbReference type="Pfam" id="PF17827"/>
    </source>
</evidence>
<evidence type="ECO:0000313" key="3">
    <source>
        <dbReference type="EMBL" id="TFJ83585.1"/>
    </source>
</evidence>
<dbReference type="GO" id="GO:0032259">
    <property type="term" value="P:methylation"/>
    <property type="evidence" value="ECO:0007669"/>
    <property type="project" value="InterPro"/>
</dbReference>
<dbReference type="InterPro" id="IPR050320">
    <property type="entry name" value="N5-glutamine_MTase"/>
</dbReference>
<dbReference type="Gene3D" id="3.40.50.150">
    <property type="entry name" value="Vaccinia Virus protein VP39"/>
    <property type="match status" value="1"/>
</dbReference>
<dbReference type="Gene3D" id="1.10.472.10">
    <property type="entry name" value="Cyclin-like"/>
    <property type="match status" value="1"/>
</dbReference>